<keyword evidence="2" id="KW-0690">Ribosome biogenesis</keyword>
<dbReference type="PROSITE" id="PS51194">
    <property type="entry name" value="HELICASE_CTER"/>
    <property type="match status" value="1"/>
</dbReference>
<dbReference type="FunCoup" id="A0A4S2N2B7">
    <property type="interactions" value="748"/>
</dbReference>
<evidence type="ECO:0000313" key="17">
    <source>
        <dbReference type="Proteomes" id="UP000298138"/>
    </source>
</evidence>
<evidence type="ECO:0000256" key="6">
    <source>
        <dbReference type="ARBA" id="ARBA00022806"/>
    </source>
</evidence>
<evidence type="ECO:0000256" key="10">
    <source>
        <dbReference type="PROSITE-ProRule" id="PRU00552"/>
    </source>
</evidence>
<dbReference type="InterPro" id="IPR014014">
    <property type="entry name" value="RNA_helicase_DEAD_Q_motif"/>
</dbReference>
<dbReference type="InterPro" id="IPR025313">
    <property type="entry name" value="SPB4-like_CTE"/>
</dbReference>
<dbReference type="PROSITE" id="PS51195">
    <property type="entry name" value="Q_MOTIF"/>
    <property type="match status" value="1"/>
</dbReference>
<dbReference type="InterPro" id="IPR011545">
    <property type="entry name" value="DEAD/DEAH_box_helicase_dom"/>
</dbReference>
<dbReference type="Proteomes" id="UP000298138">
    <property type="component" value="Unassembled WGS sequence"/>
</dbReference>
<keyword evidence="17" id="KW-1185">Reference proteome</keyword>
<keyword evidence="8 11" id="KW-0694">RNA-binding</keyword>
<dbReference type="PANTHER" id="PTHR24031">
    <property type="entry name" value="RNA HELICASE"/>
    <property type="match status" value="1"/>
</dbReference>
<dbReference type="GO" id="GO:0005524">
    <property type="term" value="F:ATP binding"/>
    <property type="evidence" value="ECO:0007669"/>
    <property type="project" value="UniProtKB-UniRule"/>
</dbReference>
<evidence type="ECO:0000259" key="13">
    <source>
        <dbReference type="PROSITE" id="PS51192"/>
    </source>
</evidence>
<dbReference type="InterPro" id="IPR027417">
    <property type="entry name" value="P-loop_NTPase"/>
</dbReference>
<evidence type="ECO:0000256" key="4">
    <source>
        <dbReference type="ARBA" id="ARBA00022741"/>
    </source>
</evidence>
<feature type="compositionally biased region" description="Basic residues" evidence="12">
    <location>
        <begin position="694"/>
        <end position="704"/>
    </location>
</feature>
<comment type="catalytic activity">
    <reaction evidence="11">
        <text>ATP + H2O = ADP + phosphate + H(+)</text>
        <dbReference type="Rhea" id="RHEA:13065"/>
        <dbReference type="ChEBI" id="CHEBI:15377"/>
        <dbReference type="ChEBI" id="CHEBI:15378"/>
        <dbReference type="ChEBI" id="CHEBI:30616"/>
        <dbReference type="ChEBI" id="CHEBI:43474"/>
        <dbReference type="ChEBI" id="CHEBI:456216"/>
        <dbReference type="EC" id="3.6.4.13"/>
    </reaction>
</comment>
<keyword evidence="6 11" id="KW-0347">Helicase</keyword>
<dbReference type="InterPro" id="IPR014001">
    <property type="entry name" value="Helicase_ATP-bd"/>
</dbReference>
<evidence type="ECO:0000256" key="3">
    <source>
        <dbReference type="ARBA" id="ARBA00022552"/>
    </source>
</evidence>
<name>A0A4S2N2B7_9PEZI</name>
<dbReference type="SMART" id="SM00487">
    <property type="entry name" value="DEXDc"/>
    <property type="match status" value="1"/>
</dbReference>
<dbReference type="EC" id="3.6.4.13" evidence="11"/>
<dbReference type="CDD" id="cd18787">
    <property type="entry name" value="SF2_C_DEAD"/>
    <property type="match status" value="1"/>
</dbReference>
<comment type="domain">
    <text evidence="11">The Q motif is unique to and characteristic of the DEAD box family of RNA helicases and controls ATP binding and hydrolysis.</text>
</comment>
<keyword evidence="3" id="KW-0698">rRNA processing</keyword>
<evidence type="ECO:0000256" key="1">
    <source>
        <dbReference type="ARBA" id="ARBA00004604"/>
    </source>
</evidence>
<accession>A0A4S2N2B7</accession>
<dbReference type="GO" id="GO:0006364">
    <property type="term" value="P:rRNA processing"/>
    <property type="evidence" value="ECO:0007669"/>
    <property type="project" value="UniProtKB-KW"/>
</dbReference>
<sequence length="743" mass="81398">MADDGMDLNINFSVTAPPPVSHNPLSVKGGRWTERLKAKRATKNRLARSSKPATDAPPESNRRSAANSSLKRKRPGDNSGEPRTTKPPPGADGTFVSSLWTGNPEAVTTAEERVEETTPQEPSNAPLADGSSTFTTLGLSPILANHLTTKLGLKAPTAIQRSAIPDLLSTDSDAFIQAQTGSGKTLTFVLPIVDRIMRITATEGRRSGLYAIILAPTRELSQQIYTVLQSLVHCKNGPHWIVPGQIKGGEKKKAEKARIRKGMNILVATPGRLLDHMETTESLRLDAVRWLVLDEGDRLMDLGFEEDINKILNILETRNRVRPDDGPLPNKRVTVLCSATMKTNVQKLGEKSLKDALYIKAEPTEEGGEEASEESKFTAPAQLKQSYVIVPAKLRLVTLYATLKRAFIRQTAKPKILVFFSCSDSVNFHYEVFTHKDAPEADTKSKNQHNNKHSKSTNDSKSSSTQADKSQKNVPAASPAVQLRNDILLHKLHGSLAQDVRTATLASFTKTKNPAILFCTDVAARGLDLPDVDLVVQFDPPFSPDDHLHRIGRTARAGRDGKAVMFLLPGPEEGYVDAVLKKGIREGQLSRAEADTVIEKGLAENAKEKRRDWEDRATEWQLNVERWIMDDSATKDLASKAWTSHVRAYTTHVGSEKAIFNHKALHFGHLAKSFGLRETPSSIKAPSADAGKGGKGKAGGKGKRKFDMDDISEQAGDEGMKKMRQMARAMERKGGLSSEFNIG</sequence>
<evidence type="ECO:0000256" key="2">
    <source>
        <dbReference type="ARBA" id="ARBA00022517"/>
    </source>
</evidence>
<dbReference type="CDD" id="cd17949">
    <property type="entry name" value="DEADc_DDX31"/>
    <property type="match status" value="1"/>
</dbReference>
<comment type="function">
    <text evidence="11">RNA helicase.</text>
</comment>
<evidence type="ECO:0000313" key="16">
    <source>
        <dbReference type="EMBL" id="TGZ83308.1"/>
    </source>
</evidence>
<evidence type="ECO:0000259" key="14">
    <source>
        <dbReference type="PROSITE" id="PS51194"/>
    </source>
</evidence>
<dbReference type="Pfam" id="PF13959">
    <property type="entry name" value="CTE_SPB4"/>
    <property type="match status" value="1"/>
</dbReference>
<keyword evidence="9" id="KW-0539">Nucleus</keyword>
<feature type="region of interest" description="Disordered" evidence="12">
    <location>
        <begin position="1"/>
        <end position="132"/>
    </location>
</feature>
<dbReference type="GO" id="GO:0016787">
    <property type="term" value="F:hydrolase activity"/>
    <property type="evidence" value="ECO:0007669"/>
    <property type="project" value="UniProtKB-KW"/>
</dbReference>
<dbReference type="STRING" id="341454.A0A4S2N2B7"/>
<feature type="domain" description="DEAD-box RNA helicase Q" evidence="15">
    <location>
        <begin position="132"/>
        <end position="161"/>
    </location>
</feature>
<feature type="region of interest" description="Disordered" evidence="12">
    <location>
        <begin position="439"/>
        <end position="477"/>
    </location>
</feature>
<dbReference type="GO" id="GO:0003723">
    <property type="term" value="F:RNA binding"/>
    <property type="evidence" value="ECO:0007669"/>
    <property type="project" value="UniProtKB-UniRule"/>
</dbReference>
<dbReference type="GO" id="GO:0005730">
    <property type="term" value="C:nucleolus"/>
    <property type="evidence" value="ECO:0007669"/>
    <property type="project" value="UniProtKB-SubCell"/>
</dbReference>
<dbReference type="AlphaFoldDB" id="A0A4S2N2B7"/>
<evidence type="ECO:0000256" key="11">
    <source>
        <dbReference type="RuleBase" id="RU365068"/>
    </source>
</evidence>
<feature type="domain" description="Helicase ATP-binding" evidence="13">
    <location>
        <begin position="165"/>
        <end position="359"/>
    </location>
</feature>
<dbReference type="GO" id="GO:0003724">
    <property type="term" value="F:RNA helicase activity"/>
    <property type="evidence" value="ECO:0007669"/>
    <property type="project" value="UniProtKB-EC"/>
</dbReference>
<feature type="domain" description="Helicase C-terminal" evidence="14">
    <location>
        <begin position="382"/>
        <end position="603"/>
    </location>
</feature>
<feature type="region of interest" description="Disordered" evidence="12">
    <location>
        <begin position="681"/>
        <end position="743"/>
    </location>
</feature>
<dbReference type="PROSITE" id="PS51192">
    <property type="entry name" value="HELICASE_ATP_BIND_1"/>
    <property type="match status" value="1"/>
</dbReference>
<dbReference type="EMBL" id="ML220114">
    <property type="protein sequence ID" value="TGZ83308.1"/>
    <property type="molecule type" value="Genomic_DNA"/>
</dbReference>
<evidence type="ECO:0000256" key="9">
    <source>
        <dbReference type="ARBA" id="ARBA00023242"/>
    </source>
</evidence>
<dbReference type="OrthoDB" id="422663at2759"/>
<comment type="similarity">
    <text evidence="11">Belongs to the DEAD box helicase family.</text>
</comment>
<gene>
    <name evidence="16" type="ORF">EX30DRAFT_339505</name>
</gene>
<dbReference type="SMART" id="SM00490">
    <property type="entry name" value="HELICc"/>
    <property type="match status" value="1"/>
</dbReference>
<protein>
    <recommendedName>
        <fullName evidence="11">ATP-dependent RNA helicase</fullName>
        <ecNumber evidence="11">3.6.4.13</ecNumber>
    </recommendedName>
</protein>
<proteinExistence type="inferred from homology"/>
<feature type="short sequence motif" description="Q motif" evidence="10">
    <location>
        <begin position="132"/>
        <end position="161"/>
    </location>
</feature>
<reference evidence="16 17" key="1">
    <citation type="submission" date="2019-04" db="EMBL/GenBank/DDBJ databases">
        <title>Comparative genomics and transcriptomics to analyze fruiting body development in filamentous ascomycetes.</title>
        <authorList>
            <consortium name="DOE Joint Genome Institute"/>
            <person name="Lutkenhaus R."/>
            <person name="Traeger S."/>
            <person name="Breuer J."/>
            <person name="Kuo A."/>
            <person name="Lipzen A."/>
            <person name="Pangilinan J."/>
            <person name="Dilworth D."/>
            <person name="Sandor L."/>
            <person name="Poggeler S."/>
            <person name="Barry K."/>
            <person name="Grigoriev I.V."/>
            <person name="Nowrousian M."/>
        </authorList>
    </citation>
    <scope>NUCLEOTIDE SEQUENCE [LARGE SCALE GENOMIC DNA]</scope>
    <source>
        <strain evidence="16 17">CBS 389.68</strain>
    </source>
</reference>
<dbReference type="Pfam" id="PF00270">
    <property type="entry name" value="DEAD"/>
    <property type="match status" value="1"/>
</dbReference>
<evidence type="ECO:0000259" key="15">
    <source>
        <dbReference type="PROSITE" id="PS51195"/>
    </source>
</evidence>
<dbReference type="Pfam" id="PF00271">
    <property type="entry name" value="Helicase_C"/>
    <property type="match status" value="1"/>
</dbReference>
<dbReference type="InterPro" id="IPR001650">
    <property type="entry name" value="Helicase_C-like"/>
</dbReference>
<evidence type="ECO:0000256" key="7">
    <source>
        <dbReference type="ARBA" id="ARBA00022840"/>
    </source>
</evidence>
<evidence type="ECO:0000256" key="5">
    <source>
        <dbReference type="ARBA" id="ARBA00022801"/>
    </source>
</evidence>
<dbReference type="InParanoid" id="A0A4S2N2B7"/>
<dbReference type="SUPFAM" id="SSF52540">
    <property type="entry name" value="P-loop containing nucleoside triphosphate hydrolases"/>
    <property type="match status" value="1"/>
</dbReference>
<organism evidence="16 17">
    <name type="scientific">Ascodesmis nigricans</name>
    <dbReference type="NCBI Taxonomy" id="341454"/>
    <lineage>
        <taxon>Eukaryota</taxon>
        <taxon>Fungi</taxon>
        <taxon>Dikarya</taxon>
        <taxon>Ascomycota</taxon>
        <taxon>Pezizomycotina</taxon>
        <taxon>Pezizomycetes</taxon>
        <taxon>Pezizales</taxon>
        <taxon>Ascodesmidaceae</taxon>
        <taxon>Ascodesmis</taxon>
    </lineage>
</organism>
<keyword evidence="7 11" id="KW-0067">ATP-binding</keyword>
<dbReference type="Gene3D" id="3.40.50.300">
    <property type="entry name" value="P-loop containing nucleotide triphosphate hydrolases"/>
    <property type="match status" value="2"/>
</dbReference>
<dbReference type="SMART" id="SM01178">
    <property type="entry name" value="DUF4217"/>
    <property type="match status" value="1"/>
</dbReference>
<evidence type="ECO:0000256" key="8">
    <source>
        <dbReference type="ARBA" id="ARBA00022884"/>
    </source>
</evidence>
<feature type="compositionally biased region" description="Basic residues" evidence="12">
    <location>
        <begin position="37"/>
        <end position="48"/>
    </location>
</feature>
<keyword evidence="5 11" id="KW-0378">Hydrolase</keyword>
<feature type="compositionally biased region" description="Basic residues" evidence="12">
    <location>
        <begin position="446"/>
        <end position="455"/>
    </location>
</feature>
<comment type="subcellular location">
    <subcellularLocation>
        <location evidence="1">Nucleus</location>
        <location evidence="1">Nucleolus</location>
    </subcellularLocation>
</comment>
<keyword evidence="4 11" id="KW-0547">Nucleotide-binding</keyword>
<evidence type="ECO:0000256" key="12">
    <source>
        <dbReference type="SAM" id="MobiDB-lite"/>
    </source>
</evidence>